<feature type="compositionally biased region" description="Low complexity" evidence="1">
    <location>
        <begin position="51"/>
        <end position="63"/>
    </location>
</feature>
<evidence type="ECO:0000313" key="3">
    <source>
        <dbReference type="EMBL" id="BBZ46023.1"/>
    </source>
</evidence>
<protein>
    <submittedName>
        <fullName evidence="3">Lipoprotein</fullName>
    </submittedName>
</protein>
<name>A0A7I7YYI9_9MYCO</name>
<organism evidence="3 4">
    <name type="scientific">Mycobacterium parmense</name>
    <dbReference type="NCBI Taxonomy" id="185642"/>
    <lineage>
        <taxon>Bacteria</taxon>
        <taxon>Bacillati</taxon>
        <taxon>Actinomycetota</taxon>
        <taxon>Actinomycetes</taxon>
        <taxon>Mycobacteriales</taxon>
        <taxon>Mycobacteriaceae</taxon>
        <taxon>Mycobacterium</taxon>
        <taxon>Mycobacterium simiae complex</taxon>
    </lineage>
</organism>
<dbReference type="OrthoDB" id="4446106at2"/>
<dbReference type="Gene3D" id="2.130.10.10">
    <property type="entry name" value="YVTN repeat-like/Quinoprotein amine dehydrogenase"/>
    <property type="match status" value="2"/>
</dbReference>
<evidence type="ECO:0000313" key="4">
    <source>
        <dbReference type="Proteomes" id="UP000467105"/>
    </source>
</evidence>
<feature type="chain" id="PRO_5043826114" evidence="2">
    <location>
        <begin position="23"/>
        <end position="361"/>
    </location>
</feature>
<dbReference type="InterPro" id="IPR015943">
    <property type="entry name" value="WD40/YVTN_repeat-like_dom_sf"/>
</dbReference>
<dbReference type="PANTHER" id="PTHR47197">
    <property type="entry name" value="PROTEIN NIRF"/>
    <property type="match status" value="1"/>
</dbReference>
<sequence length="361" mass="36104">MSPRAIAAVLVPLALMVTPLSACGQHGGGSAGPATTTGILPPGVPTEGTRPPAAMLPPAAEPLQAPPPRGTPPGRLVPVGGHPEGVAVDDKTGVVAVACHDPDELVLLDAGSLAVLRRVPLPGSVRHLALAAPGGPLLVPVESADALVEVQLPDGVASAPIVTGTSPHDAAAASNGTVFVGNELGGTVSVLRGGRIVKVFTDSVQPAGLAASGTTVGMLDARRNTLTVYDAAALSIVGFAPAGAGPTHLVADRHGRLIAADTRGDTVRVFEPLPAPREVASAVQPGGPYGIAYDGARDRLWVASSGTNEVVGYDMTQPAPREIGRVATVQNPYTVGADARTGRLFVAGVTAGVVQVVDPAF</sequence>
<dbReference type="AlphaFoldDB" id="A0A7I7YYI9"/>
<gene>
    <name evidence="3" type="ORF">MPRM_33040</name>
</gene>
<evidence type="ECO:0000256" key="1">
    <source>
        <dbReference type="SAM" id="MobiDB-lite"/>
    </source>
</evidence>
<keyword evidence="4" id="KW-1185">Reference proteome</keyword>
<dbReference type="SUPFAM" id="SSF51004">
    <property type="entry name" value="C-terminal (heme d1) domain of cytochrome cd1-nitrite reductase"/>
    <property type="match status" value="1"/>
</dbReference>
<keyword evidence="3" id="KW-0449">Lipoprotein</keyword>
<keyword evidence="2" id="KW-0732">Signal</keyword>
<feature type="signal peptide" evidence="2">
    <location>
        <begin position="1"/>
        <end position="22"/>
    </location>
</feature>
<reference evidence="3 4" key="1">
    <citation type="journal article" date="2019" name="Emerg. Microbes Infect.">
        <title>Comprehensive subspecies identification of 175 nontuberculous mycobacteria species based on 7547 genomic profiles.</title>
        <authorList>
            <person name="Matsumoto Y."/>
            <person name="Kinjo T."/>
            <person name="Motooka D."/>
            <person name="Nabeya D."/>
            <person name="Jung N."/>
            <person name="Uechi K."/>
            <person name="Horii T."/>
            <person name="Iida T."/>
            <person name="Fujita J."/>
            <person name="Nakamura S."/>
        </authorList>
    </citation>
    <scope>NUCLEOTIDE SEQUENCE [LARGE SCALE GENOMIC DNA]</scope>
    <source>
        <strain evidence="3 4">JCM 14742</strain>
    </source>
</reference>
<dbReference type="RefSeq" id="WP_085271767.1">
    <property type="nucleotide sequence ID" value="NZ_AP022614.1"/>
</dbReference>
<dbReference type="EMBL" id="AP022614">
    <property type="protein sequence ID" value="BBZ46023.1"/>
    <property type="molecule type" value="Genomic_DNA"/>
</dbReference>
<accession>A0A7I7YYI9</accession>
<dbReference type="PANTHER" id="PTHR47197:SF3">
    <property type="entry name" value="DIHYDRO-HEME D1 DEHYDROGENASE"/>
    <property type="match status" value="1"/>
</dbReference>
<evidence type="ECO:0000256" key="2">
    <source>
        <dbReference type="SAM" id="SignalP"/>
    </source>
</evidence>
<proteinExistence type="predicted"/>
<dbReference type="InterPro" id="IPR051200">
    <property type="entry name" value="Host-pathogen_enzymatic-act"/>
</dbReference>
<dbReference type="Proteomes" id="UP000467105">
    <property type="component" value="Chromosome"/>
</dbReference>
<feature type="region of interest" description="Disordered" evidence="1">
    <location>
        <begin position="24"/>
        <end position="73"/>
    </location>
</feature>
<dbReference type="InterPro" id="IPR011048">
    <property type="entry name" value="Haem_d1_sf"/>
</dbReference>